<evidence type="ECO:0000313" key="3">
    <source>
        <dbReference type="Proteomes" id="UP000785679"/>
    </source>
</evidence>
<gene>
    <name evidence="2" type="ORF">FGO68_gene12289</name>
</gene>
<feature type="region of interest" description="Disordered" evidence="1">
    <location>
        <begin position="62"/>
        <end position="100"/>
    </location>
</feature>
<feature type="region of interest" description="Disordered" evidence="1">
    <location>
        <begin position="1"/>
        <end position="41"/>
    </location>
</feature>
<comment type="caution">
    <text evidence="2">The sequence shown here is derived from an EMBL/GenBank/DDBJ whole genome shotgun (WGS) entry which is preliminary data.</text>
</comment>
<organism evidence="2 3">
    <name type="scientific">Halteria grandinella</name>
    <dbReference type="NCBI Taxonomy" id="5974"/>
    <lineage>
        <taxon>Eukaryota</taxon>
        <taxon>Sar</taxon>
        <taxon>Alveolata</taxon>
        <taxon>Ciliophora</taxon>
        <taxon>Intramacronucleata</taxon>
        <taxon>Spirotrichea</taxon>
        <taxon>Stichotrichia</taxon>
        <taxon>Sporadotrichida</taxon>
        <taxon>Halteriidae</taxon>
        <taxon>Halteria</taxon>
    </lineage>
</organism>
<feature type="compositionally biased region" description="Polar residues" evidence="1">
    <location>
        <begin position="82"/>
        <end position="100"/>
    </location>
</feature>
<sequence length="167" mass="18789">MSQEKFALQTIDHDLSDQQIQKPKLPLQHKSTTSAEAPSSFYTPQSNIKVRMLKNQGQAVRFQSPNISNKQTPYGVEKIGSPTFTGTTTKHSQMSVGSPQHNFSNSYCGFSFRIRENVAKSNTRQTQSNLKQRQQPSSPILGSPKLDHTKVWPIMYTPVIKNAKLIK</sequence>
<evidence type="ECO:0000256" key="1">
    <source>
        <dbReference type="SAM" id="MobiDB-lite"/>
    </source>
</evidence>
<keyword evidence="3" id="KW-1185">Reference proteome</keyword>
<evidence type="ECO:0000313" key="2">
    <source>
        <dbReference type="EMBL" id="TNV84237.1"/>
    </source>
</evidence>
<name>A0A8J8NZF8_HALGN</name>
<feature type="region of interest" description="Disordered" evidence="1">
    <location>
        <begin position="120"/>
        <end position="144"/>
    </location>
</feature>
<feature type="compositionally biased region" description="Polar residues" evidence="1">
    <location>
        <begin position="120"/>
        <end position="140"/>
    </location>
</feature>
<feature type="compositionally biased region" description="Polar residues" evidence="1">
    <location>
        <begin position="62"/>
        <end position="72"/>
    </location>
</feature>
<dbReference type="EMBL" id="RRYP01002998">
    <property type="protein sequence ID" value="TNV84237.1"/>
    <property type="molecule type" value="Genomic_DNA"/>
</dbReference>
<dbReference type="AlphaFoldDB" id="A0A8J8NZF8"/>
<protein>
    <submittedName>
        <fullName evidence="2">Uncharacterized protein</fullName>
    </submittedName>
</protein>
<reference evidence="2" key="1">
    <citation type="submission" date="2019-06" db="EMBL/GenBank/DDBJ databases">
        <authorList>
            <person name="Zheng W."/>
        </authorList>
    </citation>
    <scope>NUCLEOTIDE SEQUENCE</scope>
    <source>
        <strain evidence="2">QDHG01</strain>
    </source>
</reference>
<accession>A0A8J8NZF8</accession>
<dbReference type="Proteomes" id="UP000785679">
    <property type="component" value="Unassembled WGS sequence"/>
</dbReference>
<feature type="compositionally biased region" description="Polar residues" evidence="1">
    <location>
        <begin position="29"/>
        <end position="41"/>
    </location>
</feature>
<proteinExistence type="predicted"/>